<proteinExistence type="predicted"/>
<sequence length="113" mass="12472">MTQQSMKELSARVEQHVKNARFIGKLSVDMAQKKFQQYCAQSQDTPAKDTDVAPGPAEPSLHLPIENYDALTAKEIVSALSGCSSTEMLAVFNYENSHRQRRTILKAASSGNE</sequence>
<protein>
    <submittedName>
        <fullName evidence="2">Unannotated protein</fullName>
    </submittedName>
</protein>
<evidence type="ECO:0000313" key="2">
    <source>
        <dbReference type="EMBL" id="CAB5009073.1"/>
    </source>
</evidence>
<dbReference type="AlphaFoldDB" id="A0A6J7Q0G5"/>
<organism evidence="2">
    <name type="scientific">freshwater metagenome</name>
    <dbReference type="NCBI Taxonomy" id="449393"/>
    <lineage>
        <taxon>unclassified sequences</taxon>
        <taxon>metagenomes</taxon>
        <taxon>ecological metagenomes</taxon>
    </lineage>
</organism>
<dbReference type="EMBL" id="CAFBQU010000043">
    <property type="protein sequence ID" value="CAB5066965.1"/>
    <property type="molecule type" value="Genomic_DNA"/>
</dbReference>
<name>A0A6J7Q0G5_9ZZZZ</name>
<reference evidence="2" key="1">
    <citation type="submission" date="2020-05" db="EMBL/GenBank/DDBJ databases">
        <authorList>
            <person name="Chiriac C."/>
            <person name="Salcher M."/>
            <person name="Ghai R."/>
            <person name="Kavagutti S V."/>
        </authorList>
    </citation>
    <scope>NUCLEOTIDE SEQUENCE</scope>
</reference>
<evidence type="ECO:0000256" key="1">
    <source>
        <dbReference type="SAM" id="MobiDB-lite"/>
    </source>
</evidence>
<evidence type="ECO:0000313" key="3">
    <source>
        <dbReference type="EMBL" id="CAB5066965.1"/>
    </source>
</evidence>
<dbReference type="EMBL" id="CAFBPN010000003">
    <property type="protein sequence ID" value="CAB5009073.1"/>
    <property type="molecule type" value="Genomic_DNA"/>
</dbReference>
<gene>
    <name evidence="2" type="ORF">UFOPK4098_00177</name>
    <name evidence="3" type="ORF">UFOPK4347_01342</name>
</gene>
<feature type="region of interest" description="Disordered" evidence="1">
    <location>
        <begin position="40"/>
        <end position="59"/>
    </location>
</feature>
<accession>A0A6J7Q0G5</accession>